<feature type="compositionally biased region" description="Basic and acidic residues" evidence="2">
    <location>
        <begin position="768"/>
        <end position="778"/>
    </location>
</feature>
<feature type="region of interest" description="Disordered" evidence="2">
    <location>
        <begin position="55"/>
        <end position="256"/>
    </location>
</feature>
<name>A0A7D9NL59_XENTR</name>
<feature type="compositionally biased region" description="Basic and acidic residues" evidence="2">
    <location>
        <begin position="1075"/>
        <end position="1118"/>
    </location>
</feature>
<feature type="compositionally biased region" description="Basic and acidic residues" evidence="2">
    <location>
        <begin position="381"/>
        <end position="400"/>
    </location>
</feature>
<feature type="compositionally biased region" description="Polar residues" evidence="2">
    <location>
        <begin position="1434"/>
        <end position="1445"/>
    </location>
</feature>
<feature type="compositionally biased region" description="Low complexity" evidence="2">
    <location>
        <begin position="853"/>
        <end position="866"/>
    </location>
</feature>
<feature type="compositionally biased region" description="Low complexity" evidence="2">
    <location>
        <begin position="608"/>
        <end position="621"/>
    </location>
</feature>
<organism evidence="4">
    <name type="scientific">Xenopus tropicalis</name>
    <name type="common">Western clawed frog</name>
    <name type="synonym">Silurana tropicalis</name>
    <dbReference type="NCBI Taxonomy" id="8364"/>
    <lineage>
        <taxon>Eukaryota</taxon>
        <taxon>Metazoa</taxon>
        <taxon>Chordata</taxon>
        <taxon>Craniata</taxon>
        <taxon>Vertebrata</taxon>
        <taxon>Euteleostomi</taxon>
        <taxon>Amphibia</taxon>
        <taxon>Batrachia</taxon>
        <taxon>Anura</taxon>
        <taxon>Pipoidea</taxon>
        <taxon>Pipidae</taxon>
        <taxon>Xenopodinae</taxon>
        <taxon>Xenopus</taxon>
        <taxon>Silurana</taxon>
    </lineage>
</organism>
<dbReference type="InterPro" id="IPR009738">
    <property type="entry name" value="BAT2_N"/>
</dbReference>
<feature type="compositionally biased region" description="Polar residues" evidence="2">
    <location>
        <begin position="787"/>
        <end position="800"/>
    </location>
</feature>
<feature type="compositionally biased region" description="Polar residues" evidence="2">
    <location>
        <begin position="106"/>
        <end position="120"/>
    </location>
</feature>
<feature type="compositionally biased region" description="Acidic residues" evidence="2">
    <location>
        <begin position="323"/>
        <end position="334"/>
    </location>
</feature>
<evidence type="ECO:0000313" key="4">
    <source>
        <dbReference type="Ensembl" id="ENSXETP00000008993"/>
    </source>
</evidence>
<sequence>MSERLGQTAKGKDGKKYSSLNLFDTYKGKSLEVQKPAVTPRHGLQSLGKVVVARRMPPPANLPSLKAENKGNDPNVSLVPKDGSGWASKQDTQEPKSSDVSPPVQPESQLQPVMQTPASNQPKHPPVSQEPPPPVAAVVKTWAQASVTHGSQGDGGKASSQLSPFSREEFPTLQAAGDQDKSGHDLGTSAVSYGPGPSLRPQNATNWRDGGGRGGLAVSSLDGESREPPSDMGHPPSCETASRPGLPQPTPQQFPQYRGMLAPFMYPPYLPFPPPYGPQGAFRFHGADAPRFPRLAAPRVPPAVTRMPEHLSRPSILKQDDLKEFDELDQETDDGWAGAHEEVDYSEKLKFSDDEDGKETDEEEKRETKGLNTDSSITPPKKVEDSSDVRKGAPAEEKSPPAKVAWTEGSRGQEPVMTVTISATPLNRNQATHRGPQPEPKEKTVPQAVAPMEDEDEAWRQRRKQSSSEISQAVERARRRREEEERRMEEERRAACAEKLKLLDMKCRPASEEVESAVSVKSGGNDVEEPRSQTPPEMEASLSAVSIPDADASPPVPEVPQVKRESVAQPSRPEIKQESAPPVSRPPPAGPSQSGYAKFQKILPPRFQRQQQEQLMKQWQQSREPTPSASVGPPTQQPSAPPQPPQKALYSGGSLGRTTPAPQPPPAPLPSPHVSYDPRWVMVPHLIDPRLMQGRPLDYYPPTAGVHPSGLMTRERSDSGGSGSDGYERHPPLMRERTTPPTDPKHLWGGEMFNAPEARPLMSPMRQNIEDNDREIRSDTPPARAVASQNLQPPSYSGNFNAYPENSAAAAAQQPHVGHHYSTDEQHTWHHLHNHKASPTPSPLSSEQRHPDSSTTPLSSPSAPSSQARRGNDETVILKREAAAAPPLSDAPTKEEITGMRHKEEKKEISKDEPKHERNLHSNRPDYHRPPSRRESKTETRWGPRPGVGGSRRQEETAATVGSQAQTSAQRRAGPIKRGVRREETVTQENKMSPVPLAASETQKNKQVNHSEREAEETVGSPLRRRKEIAGTIPPARESVALVPAGRGRGRGEYFSRGRGFRGAYSGRSRGGRGRSREFRGGYRKESPFYREDGYPEGKSSGRTDGRERNTSETRSEGSEYEEVPKRRRQRGSETGSETEPAVSEKEVPKSGQSQQQQKESSNSVSQRPPEKGKDSGRGRTFTPRGVPSRRGRGGTSMVTFSPHPKYQPPQPLLPPSQAAPQSHKPERKNEKVAFTAIPSITTEERPQQPPRRRRHHGRSQQQDKPPRFRRLKQERENAARAGNAAGPQTPSQQILVAQELPQRSIQNEEERVVPRRGLKSPEPCNANSDQANEEWETASESSDFTEKKERGEMPVQNGGESALSVNVTKDQKRDLSKRSFSSQRPVMERQNRRPMHQSGQRTNRGGGTGRSGDKRSWPSPRNKGGRSNEDRTSASLPLPQSTPTTNVVYRVDHVIHNPVGIQQALSELGQRHSKRTNHNLDPSTGHVQPAADSFVVSHRKLLSETLATPLPKRNSHLRRSKDVTHEDIIPHGVCKNATTWTEQVVRDRQPKALAPRVWSREQSSDRDKLCSSYAVEPWMENINSYEDPINTEMSQSDSGVDLSSDSQLSSSNSSQRSSPDGGLKPEDAKRSDQGRALEPHHRGHSVVVPSPGPIGTERMQKPLADNSCGPCSPSCIPPVTCPPSPKRYSQAAEVNKHARDAQFTNSLQQNETCFSTRTPQQPALSTVTPGGTRPAFPESQRLYSNQFYQASLPQVDVHVSSAGSGYTGYRPGTPSLQPYRSQPLYLHAAPSPGSSAALLPGSAVLSGIALKGQYLELSELGKVPSSGLLYQAPAFLYSGHYCPAQVTTDQQQQLLQVRQDMASPSDYYSPPIHHTGQNGYLPPAPTQQVLLSLVDSQLPVMGFGSLSSAPQQPSLVTLGQPIHPLSATGQTHSHNIRSEYQTHSADIKQSEDHRMSVGVPGQCVSSADGRTKSSNYGAVRNRFDVYQQAHPSDASRWTARPWDRAPPLDADSKSTKSPNSEDFWHRPLSFETVTHIRGAPAPGTLAALLLDGEVLEDVDGPPVEGCV</sequence>
<feature type="region of interest" description="Disordered" evidence="2">
    <location>
        <begin position="1991"/>
        <end position="2024"/>
    </location>
</feature>
<feature type="compositionally biased region" description="Basic and acidic residues" evidence="2">
    <location>
        <begin position="339"/>
        <end position="352"/>
    </location>
</feature>
<dbReference type="FunCoup" id="A0A7D9NL59">
    <property type="interactions" value="2272"/>
</dbReference>
<reference evidence="4" key="2">
    <citation type="submission" date="2011-06" db="UniProtKB">
        <authorList>
            <consortium name="Ensembl"/>
        </authorList>
    </citation>
    <scope>IDENTIFICATION</scope>
</reference>
<feature type="compositionally biased region" description="Basic and acidic residues" evidence="2">
    <location>
        <begin position="870"/>
        <end position="882"/>
    </location>
</feature>
<dbReference type="InParanoid" id="A0A7D9NL59"/>
<evidence type="ECO:0000256" key="2">
    <source>
        <dbReference type="SAM" id="MobiDB-lite"/>
    </source>
</evidence>
<proteinExistence type="predicted"/>
<feature type="compositionally biased region" description="Low complexity" evidence="2">
    <location>
        <begin position="1057"/>
        <end position="1068"/>
    </location>
</feature>
<evidence type="ECO:0000259" key="3">
    <source>
        <dbReference type="Pfam" id="PF07001"/>
    </source>
</evidence>
<feature type="compositionally biased region" description="Polar residues" evidence="2">
    <location>
        <begin position="960"/>
        <end position="970"/>
    </location>
</feature>
<feature type="compositionally biased region" description="Basic and acidic residues" evidence="2">
    <location>
        <begin position="480"/>
        <end position="494"/>
    </location>
</feature>
<feature type="compositionally biased region" description="Polar residues" evidence="2">
    <location>
        <begin position="1714"/>
        <end position="1730"/>
    </location>
</feature>
<dbReference type="GeneTree" id="ENSGT00950000183161"/>
<feature type="compositionally biased region" description="Basic and acidic residues" evidence="2">
    <location>
        <begin position="307"/>
        <end position="322"/>
    </location>
</feature>
<feature type="compositionally biased region" description="Pro residues" evidence="2">
    <location>
        <begin position="1206"/>
        <end position="1215"/>
    </location>
</feature>
<feature type="compositionally biased region" description="Polar residues" evidence="2">
    <location>
        <begin position="419"/>
        <end position="432"/>
    </location>
</feature>
<feature type="compositionally biased region" description="Basic and acidic residues" evidence="2">
    <location>
        <begin position="1169"/>
        <end position="1178"/>
    </location>
</feature>
<feature type="compositionally biased region" description="Polar residues" evidence="2">
    <location>
        <begin position="837"/>
        <end position="846"/>
    </location>
</feature>
<feature type="domain" description="BAT2 N-terminal" evidence="3">
    <location>
        <begin position="1"/>
        <end position="185"/>
    </location>
</feature>
<feature type="compositionally biased region" description="Basic and acidic residues" evidence="2">
    <location>
        <begin position="726"/>
        <end position="748"/>
    </location>
</feature>
<dbReference type="Ensembl" id="ENSXETT00000008993">
    <property type="protein sequence ID" value="ENSXETP00000008993"/>
    <property type="gene ID" value="ENSXETG00000002501"/>
</dbReference>
<dbReference type="Bgee" id="ENSXETG00000002501">
    <property type="expression patterns" value="Expressed in testis and 12 other cell types or tissues"/>
</dbReference>
<feature type="region of interest" description="Disordered" evidence="2">
    <location>
        <begin position="1714"/>
        <end position="1733"/>
    </location>
</feature>
<feature type="compositionally biased region" description="Pro residues" evidence="2">
    <location>
        <begin position="635"/>
        <end position="645"/>
    </location>
</feature>
<protein>
    <submittedName>
        <fullName evidence="4">Proline-rich coiled-coil 2A</fullName>
    </submittedName>
</protein>
<dbReference type="DNASU" id="100037897"/>
<feature type="region of interest" description="Disordered" evidence="2">
    <location>
        <begin position="702"/>
        <end position="1445"/>
    </location>
</feature>
<dbReference type="Pfam" id="PF07001">
    <property type="entry name" value="BAT2_N"/>
    <property type="match status" value="1"/>
</dbReference>
<dbReference type="InterPro" id="IPR033184">
    <property type="entry name" value="PRRC2"/>
</dbReference>
<dbReference type="Xenbase" id="XB-GENE-482976">
    <property type="gene designation" value="prrc2a"/>
</dbReference>
<feature type="compositionally biased region" description="Pro residues" evidence="2">
    <location>
        <begin position="661"/>
        <end position="671"/>
    </location>
</feature>
<feature type="compositionally biased region" description="Pro residues" evidence="2">
    <location>
        <begin position="123"/>
        <end position="135"/>
    </location>
</feature>
<feature type="compositionally biased region" description="Acidic residues" evidence="2">
    <location>
        <begin position="353"/>
        <end position="362"/>
    </location>
</feature>
<dbReference type="PANTHER" id="PTHR14038:SF5">
    <property type="entry name" value="PROTEIN PRRC2A"/>
    <property type="match status" value="1"/>
</dbReference>
<keyword evidence="1" id="KW-0597">Phosphoprotein</keyword>
<feature type="compositionally biased region" description="Basic and acidic residues" evidence="2">
    <location>
        <begin position="1624"/>
        <end position="1641"/>
    </location>
</feature>
<feature type="compositionally biased region" description="Low complexity" evidence="2">
    <location>
        <begin position="1595"/>
        <end position="1619"/>
    </location>
</feature>
<feature type="region of interest" description="Disordered" evidence="2">
    <location>
        <begin position="1"/>
        <end position="20"/>
    </location>
</feature>
<feature type="region of interest" description="Disordered" evidence="2">
    <location>
        <begin position="1589"/>
        <end position="1662"/>
    </location>
</feature>
<feature type="compositionally biased region" description="Low complexity" evidence="2">
    <location>
        <begin position="1151"/>
        <end position="1167"/>
    </location>
</feature>
<feature type="compositionally biased region" description="Polar residues" evidence="2">
    <location>
        <begin position="1289"/>
        <end position="1306"/>
    </location>
</feature>
<feature type="region of interest" description="Disordered" evidence="2">
    <location>
        <begin position="506"/>
        <end position="677"/>
    </location>
</feature>
<reference evidence="4" key="1">
    <citation type="journal article" date="2010" name="Science">
        <title>The genome of the Western clawed frog Xenopus tropicalis.</title>
        <authorList>
            <person name="Hellsten U."/>
            <person name="Harland R.M."/>
            <person name="Gilchrist M.J."/>
            <person name="Hendrix D."/>
            <person name="Jurka J."/>
            <person name="Kapitonov V."/>
            <person name="Ovcharenko I."/>
            <person name="Putnam N.H."/>
            <person name="Shu S."/>
            <person name="Taher L."/>
            <person name="Blitz I.L."/>
            <person name="Blumberg B."/>
            <person name="Dichmann D.S."/>
            <person name="Dubchak I."/>
            <person name="Amaya E."/>
            <person name="Detter J.C."/>
            <person name="Fletcher R."/>
            <person name="Gerhard D.S."/>
            <person name="Goodstein D."/>
            <person name="Graves T."/>
            <person name="Grigoriev I.V."/>
            <person name="Grimwood J."/>
            <person name="Kawashima T."/>
            <person name="Lindquist E."/>
            <person name="Lucas S.M."/>
            <person name="Mead P.E."/>
            <person name="Mitros T."/>
            <person name="Ogino H."/>
            <person name="Ohta Y."/>
            <person name="Poliakov A.V."/>
            <person name="Pollet N."/>
            <person name="Robert J."/>
            <person name="Salamov A."/>
            <person name="Sater A.K."/>
            <person name="Schmutz J."/>
            <person name="Terry A."/>
            <person name="Vize P.D."/>
            <person name="Warren W.C."/>
            <person name="Wells D."/>
            <person name="Wills A."/>
            <person name="Wilson R.K."/>
            <person name="Zimmerman L.B."/>
            <person name="Zorn A.M."/>
            <person name="Grainger R."/>
            <person name="Grammer T."/>
            <person name="Khokha M.K."/>
            <person name="Richardson P.M."/>
            <person name="Rokhsar D.S."/>
        </authorList>
    </citation>
    <scope>NUCLEOTIDE SEQUENCE [LARGE SCALE GENOMIC DNA]</scope>
    <source>
        <strain evidence="4">Nigerian</strain>
    </source>
</reference>
<feature type="compositionally biased region" description="Basic and acidic residues" evidence="2">
    <location>
        <begin position="892"/>
        <end position="942"/>
    </location>
</feature>
<feature type="region of interest" description="Disordered" evidence="2">
    <location>
        <begin position="303"/>
        <end position="494"/>
    </location>
</feature>
<evidence type="ECO:0000256" key="1">
    <source>
        <dbReference type="ARBA" id="ARBA00022553"/>
    </source>
</evidence>
<accession>A0A7D9NL59</accession>
<gene>
    <name evidence="4" type="primary">prrc2a</name>
</gene>
<dbReference type="PANTHER" id="PTHR14038">
    <property type="entry name" value="BAT2 HLA-B-ASSOCIATED TRANSCRIPT 2"/>
    <property type="match status" value="1"/>
</dbReference>